<reference evidence="10 11" key="1">
    <citation type="submission" date="2018-06" db="EMBL/GenBank/DDBJ databases">
        <title>Whole genome sequencing of four bacterial strains from South Shetland trench revealing bio-synthetic gene clusters.</title>
        <authorList>
            <person name="Abdel-Mageed W.M."/>
            <person name="Lehri B."/>
            <person name="Jarmusch S.A."/>
            <person name="Miranda K."/>
            <person name="Goodfellow M."/>
            <person name="Jaspars M."/>
            <person name="Karlyshev A.V."/>
        </authorList>
    </citation>
    <scope>NUCLEOTIDE SEQUENCE [LARGE SCALE GENOMIC DNA]</scope>
    <source>
        <strain evidence="10 11">SST1</strain>
    </source>
</reference>
<keyword evidence="7 8" id="KW-0012">Acyltransferase</keyword>
<sequence>MTLLVIRLGLAAMAGALVYAAFPPVGWWPTAFAGLALLVLALGPVRGRHPGTGTGALLGLVFGVVFFLLLVPWVGLYVGAYAAWGLALVEGLYLAAFGAGAVHLVRVGVQSGPFAVATTIGLAAWWSLWESIRGSWPWGGFPWGALAFGHADGVLLPLAALGGSRFLGTAIAATGFAAGLMILALLDRARPVSVAAPLAIPGAVLALLAIASTDLVTPNLGRAGTQQLRVAVIQGNVPRLGLDFNSQRTAVLRNHLDATYRLAGRVVAGEDLQPDLVLWPENASDVPVLDTREAAEQITAASEAVGAPISLGTIDRIADGPESFNTQLLWDGTSGPVDRHDKKYIQPFGEWLPWRGLFEALFPVAESAGHFLAGDGSGTLETSGVVTGVATCFEVAFDSAVRTPVAGGAQVLTVPTNNATFGYSPMTYQQLAMSRVRAVEHNVPVLVAATSGVSAVIAKDGTIEQRTEIFEAATLLADLPLGDAGTLATQVGAHVEIALDVLGIVALVLSLVFLRRAAILRRHLSPRSGETRS</sequence>
<dbReference type="UniPathway" id="UPA00666"/>
<dbReference type="Pfam" id="PF00795">
    <property type="entry name" value="CN_hydrolase"/>
    <property type="match status" value="1"/>
</dbReference>
<proteinExistence type="inferred from homology"/>
<keyword evidence="5 8" id="KW-1133">Transmembrane helix</keyword>
<feature type="transmembrane region" description="Helical" evidence="8">
    <location>
        <begin position="497"/>
        <end position="514"/>
    </location>
</feature>
<dbReference type="HAMAP" id="MF_01148">
    <property type="entry name" value="Lnt"/>
    <property type="match status" value="1"/>
</dbReference>
<evidence type="ECO:0000256" key="1">
    <source>
        <dbReference type="ARBA" id="ARBA00004651"/>
    </source>
</evidence>
<feature type="transmembrane region" description="Helical" evidence="8">
    <location>
        <begin position="81"/>
        <end position="105"/>
    </location>
</feature>
<evidence type="ECO:0000256" key="3">
    <source>
        <dbReference type="ARBA" id="ARBA00022679"/>
    </source>
</evidence>
<comment type="similarity">
    <text evidence="8">Belongs to the CN hydrolase family. Apolipoprotein N-acyltransferase subfamily.</text>
</comment>
<dbReference type="Pfam" id="PF20154">
    <property type="entry name" value="LNT_N"/>
    <property type="match status" value="1"/>
</dbReference>
<evidence type="ECO:0000256" key="8">
    <source>
        <dbReference type="HAMAP-Rule" id="MF_01148"/>
    </source>
</evidence>
<organism evidence="10 11">
    <name type="scientific">Dietzia maris</name>
    <dbReference type="NCBI Taxonomy" id="37915"/>
    <lineage>
        <taxon>Bacteria</taxon>
        <taxon>Bacillati</taxon>
        <taxon>Actinomycetota</taxon>
        <taxon>Actinomycetes</taxon>
        <taxon>Mycobacteriales</taxon>
        <taxon>Dietziaceae</taxon>
        <taxon>Dietzia</taxon>
    </lineage>
</organism>
<feature type="transmembrane region" description="Helical" evidence="8">
    <location>
        <begin position="166"/>
        <end position="186"/>
    </location>
</feature>
<evidence type="ECO:0000256" key="5">
    <source>
        <dbReference type="ARBA" id="ARBA00022989"/>
    </source>
</evidence>
<evidence type="ECO:0000256" key="4">
    <source>
        <dbReference type="ARBA" id="ARBA00022692"/>
    </source>
</evidence>
<keyword evidence="4 8" id="KW-0812">Transmembrane</keyword>
<feature type="transmembrane region" description="Helical" evidence="8">
    <location>
        <begin position="112"/>
        <end position="129"/>
    </location>
</feature>
<keyword evidence="2 8" id="KW-1003">Cell membrane</keyword>
<feature type="transmembrane region" description="Helical" evidence="8">
    <location>
        <begin position="57"/>
        <end position="75"/>
    </location>
</feature>
<dbReference type="InterPro" id="IPR003010">
    <property type="entry name" value="C-N_Hydrolase"/>
</dbReference>
<dbReference type="InterPro" id="IPR045378">
    <property type="entry name" value="LNT_N"/>
</dbReference>
<dbReference type="NCBIfam" id="TIGR00546">
    <property type="entry name" value="lnt"/>
    <property type="match status" value="1"/>
</dbReference>
<feature type="domain" description="CN hydrolase" evidence="9">
    <location>
        <begin position="228"/>
        <end position="481"/>
    </location>
</feature>
<dbReference type="GO" id="GO:0005886">
    <property type="term" value="C:plasma membrane"/>
    <property type="evidence" value="ECO:0007669"/>
    <property type="project" value="UniProtKB-SubCell"/>
</dbReference>
<evidence type="ECO:0000313" key="10">
    <source>
        <dbReference type="EMBL" id="RBA37321.1"/>
    </source>
</evidence>
<keyword evidence="3 8" id="KW-0808">Transferase</keyword>
<dbReference type="EMBL" id="QNTT01000014">
    <property type="protein sequence ID" value="RBA37321.1"/>
    <property type="molecule type" value="Genomic_DNA"/>
</dbReference>
<dbReference type="PANTHER" id="PTHR38686:SF1">
    <property type="entry name" value="APOLIPOPROTEIN N-ACYLTRANSFERASE"/>
    <property type="match status" value="1"/>
</dbReference>
<dbReference type="PROSITE" id="PS50263">
    <property type="entry name" value="CN_HYDROLASE"/>
    <property type="match status" value="1"/>
</dbReference>
<dbReference type="Gene3D" id="3.60.110.10">
    <property type="entry name" value="Carbon-nitrogen hydrolase"/>
    <property type="match status" value="1"/>
</dbReference>
<dbReference type="GO" id="GO:0042158">
    <property type="term" value="P:lipoprotein biosynthetic process"/>
    <property type="evidence" value="ECO:0007669"/>
    <property type="project" value="UniProtKB-UniRule"/>
</dbReference>
<comment type="function">
    <text evidence="8">Catalyzes the phospholipid dependent N-acylation of the N-terminal cysteine of apolipoprotein, the last step in lipoprotein maturation.</text>
</comment>
<accession>A0A365PB16</accession>
<comment type="subcellular location">
    <subcellularLocation>
        <location evidence="1 8">Cell membrane</location>
        <topology evidence="1 8">Multi-pass membrane protein</topology>
    </subcellularLocation>
</comment>
<dbReference type="GO" id="GO:0016410">
    <property type="term" value="F:N-acyltransferase activity"/>
    <property type="evidence" value="ECO:0007669"/>
    <property type="project" value="UniProtKB-UniRule"/>
</dbReference>
<protein>
    <recommendedName>
        <fullName evidence="8">Apolipoprotein N-acyltransferase</fullName>
        <shortName evidence="8">ALP N-acyltransferase</shortName>
        <ecNumber evidence="8">2.3.1.269</ecNumber>
    </recommendedName>
</protein>
<feature type="transmembrane region" description="Helical" evidence="8">
    <location>
        <begin position="193"/>
        <end position="212"/>
    </location>
</feature>
<keyword evidence="6 8" id="KW-0472">Membrane</keyword>
<comment type="caution">
    <text evidence="10">The sequence shown here is derived from an EMBL/GenBank/DDBJ whole genome shotgun (WGS) entry which is preliminary data.</text>
</comment>
<dbReference type="InterPro" id="IPR036526">
    <property type="entry name" value="C-N_Hydrolase_sf"/>
</dbReference>
<comment type="catalytic activity">
    <reaction evidence="8">
        <text>N-terminal S-1,2-diacyl-sn-glyceryl-L-cysteinyl-[lipoprotein] + a glycerophospholipid = N-acyl-S-1,2-diacyl-sn-glyceryl-L-cysteinyl-[lipoprotein] + a 2-acyl-sn-glycero-3-phospholipid + H(+)</text>
        <dbReference type="Rhea" id="RHEA:48228"/>
        <dbReference type="Rhea" id="RHEA-COMP:14681"/>
        <dbReference type="Rhea" id="RHEA-COMP:14684"/>
        <dbReference type="ChEBI" id="CHEBI:15378"/>
        <dbReference type="ChEBI" id="CHEBI:136912"/>
        <dbReference type="ChEBI" id="CHEBI:140656"/>
        <dbReference type="ChEBI" id="CHEBI:140657"/>
        <dbReference type="ChEBI" id="CHEBI:140660"/>
        <dbReference type="EC" id="2.3.1.269"/>
    </reaction>
</comment>
<dbReference type="PANTHER" id="PTHR38686">
    <property type="entry name" value="APOLIPOPROTEIN N-ACYLTRANSFERASE"/>
    <property type="match status" value="1"/>
</dbReference>
<dbReference type="EC" id="2.3.1.269" evidence="8"/>
<evidence type="ECO:0000259" key="9">
    <source>
        <dbReference type="PROSITE" id="PS50263"/>
    </source>
</evidence>
<keyword evidence="10" id="KW-0449">Lipoprotein</keyword>
<name>A0A365PB16_9ACTN</name>
<dbReference type="AlphaFoldDB" id="A0A365PB16"/>
<comment type="pathway">
    <text evidence="8">Protein modification; lipoprotein biosynthesis (N-acyl transfer).</text>
</comment>
<evidence type="ECO:0000256" key="7">
    <source>
        <dbReference type="ARBA" id="ARBA00023315"/>
    </source>
</evidence>
<dbReference type="InterPro" id="IPR004563">
    <property type="entry name" value="Apolipo_AcylTrfase"/>
</dbReference>
<feature type="transmembrane region" description="Helical" evidence="8">
    <location>
        <begin position="26"/>
        <end position="45"/>
    </location>
</feature>
<evidence type="ECO:0000256" key="2">
    <source>
        <dbReference type="ARBA" id="ARBA00022475"/>
    </source>
</evidence>
<evidence type="ECO:0000256" key="6">
    <source>
        <dbReference type="ARBA" id="ARBA00023136"/>
    </source>
</evidence>
<evidence type="ECO:0000313" key="11">
    <source>
        <dbReference type="Proteomes" id="UP000252187"/>
    </source>
</evidence>
<dbReference type="Proteomes" id="UP000252187">
    <property type="component" value="Unassembled WGS sequence"/>
</dbReference>
<gene>
    <name evidence="8 10" type="primary">lnt</name>
    <name evidence="10" type="ORF">DQ226_07085</name>
</gene>
<dbReference type="CDD" id="cd07571">
    <property type="entry name" value="ALP_N-acyl_transferase"/>
    <property type="match status" value="1"/>
</dbReference>
<dbReference type="SUPFAM" id="SSF56317">
    <property type="entry name" value="Carbon-nitrogen hydrolase"/>
    <property type="match status" value="1"/>
</dbReference>